<dbReference type="InterPro" id="IPR011009">
    <property type="entry name" value="Kinase-like_dom_sf"/>
</dbReference>
<accession>A0A835JTS8</accession>
<evidence type="ECO:0000256" key="2">
    <source>
        <dbReference type="ARBA" id="ARBA00022737"/>
    </source>
</evidence>
<keyword evidence="2" id="KW-0677">Repeat</keyword>
<evidence type="ECO:0000259" key="6">
    <source>
        <dbReference type="PROSITE" id="PS50011"/>
    </source>
</evidence>
<dbReference type="EMBL" id="JADGMS010000009">
    <property type="protein sequence ID" value="KAF9676017.1"/>
    <property type="molecule type" value="Genomic_DNA"/>
</dbReference>
<dbReference type="SUPFAM" id="SSF52058">
    <property type="entry name" value="L domain-like"/>
    <property type="match status" value="1"/>
</dbReference>
<sequence>MVDQRTVLALKFLLLVLFFESTFEQQQERLTSPIERAALLGLRSSLGLRSRDWPRKVDPCSVWNGIKCENGSVSEINISGFKRTRIGSQNPQFKVDSLVNLTRIKSFNASGFYLPGSIPDWFGQRLVSLQALDLSSCLINNAIPVSLGNLTGLTGLYLHDNNFTGMIPSSMGQLVGLSVLDLSSNMLTGSIPVSFGSLKNLTKLDISMNFLFGSVPPGIGMLSKLQYLNLSSNDLTSSIPAQLGDLSNLVDLDLSFNSLSGSLPAELRGLRNLQRMLIGVNLFGGSLPVNLFPVPSQLQTVVLKSNDFSGAVPDVLWSMPRLRLLDISGNNFTGMLSNASLNTNTTTAKLNVSQNLFYGGLTPLLRRFSLVDLSGNYFEGRVPDYVSDNASLASNCLRNFSNQRSLLDCTSFYTEKGLIFDDFGLPNSTQPPAREDSGKSNRRVIILASVSGGFGIILLLVILIVLLLFCIRKTGNATQRGVGVDPATPVPSGSSLPPPGVSFDFSSLGDIYTYQQLLLATSDFSDVNLIKYGHSGDLYKGISESAIPVVIKKIDLQSHRKEAYLLELDFFSKVSNPRLVPLLGHCLEKENEKFLIYKHMPNGDLSSSLYRKTNSEDGLKSLDWITRLKIAIGAAEGLSYLHHECTPPIVHRDVQASSILLDDKFEVRLGSLSEVCTQEGDTQHSRITRLLRLPQTLDPVGFSVLLGSSSICRLGDNCKGRWSKVLLMQNCCSYSNAPKLVDGSLTTTCAYDVYCFGKVLLELVTGKLGISASSDAQLKVFSEQILPYISIYDKALVMKIVDPSLIIDEDLLEEVWAMAIVARSCLNPKPSRRPLMRYILKALENPLKVVREENSGSARLRATSSRSWNASLFGSWRHSSSDAVVFPAASSARPGGSSFKKSGTSNSQGSGQNNGGDHSSSHRWHSREIFPEPSDEQDAEKQD</sequence>
<dbReference type="Gene3D" id="1.10.510.10">
    <property type="entry name" value="Transferase(Phosphotransferase) domain 1"/>
    <property type="match status" value="1"/>
</dbReference>
<organism evidence="7 8">
    <name type="scientific">Salix dunnii</name>
    <dbReference type="NCBI Taxonomy" id="1413687"/>
    <lineage>
        <taxon>Eukaryota</taxon>
        <taxon>Viridiplantae</taxon>
        <taxon>Streptophyta</taxon>
        <taxon>Embryophyta</taxon>
        <taxon>Tracheophyta</taxon>
        <taxon>Spermatophyta</taxon>
        <taxon>Magnoliopsida</taxon>
        <taxon>eudicotyledons</taxon>
        <taxon>Gunneridae</taxon>
        <taxon>Pentapetalae</taxon>
        <taxon>rosids</taxon>
        <taxon>fabids</taxon>
        <taxon>Malpighiales</taxon>
        <taxon>Salicaceae</taxon>
        <taxon>Saliceae</taxon>
        <taxon>Salix</taxon>
    </lineage>
</organism>
<dbReference type="GO" id="GO:0005524">
    <property type="term" value="F:ATP binding"/>
    <property type="evidence" value="ECO:0007669"/>
    <property type="project" value="InterPro"/>
</dbReference>
<dbReference type="PANTHER" id="PTHR48010">
    <property type="entry name" value="OS05G0588300 PROTEIN"/>
    <property type="match status" value="1"/>
</dbReference>
<dbReference type="Proteomes" id="UP000657918">
    <property type="component" value="Unassembled WGS sequence"/>
</dbReference>
<feature type="domain" description="Protein kinase" evidence="6">
    <location>
        <begin position="524"/>
        <end position="848"/>
    </location>
</feature>
<name>A0A835JTS8_9ROSI</name>
<evidence type="ECO:0000313" key="8">
    <source>
        <dbReference type="Proteomes" id="UP000657918"/>
    </source>
</evidence>
<keyword evidence="8" id="KW-1185">Reference proteome</keyword>
<dbReference type="InterPro" id="IPR032675">
    <property type="entry name" value="LRR_dom_sf"/>
</dbReference>
<dbReference type="FunFam" id="3.80.10.10:FF:000561">
    <property type="entry name" value="Probable LRR receptor-like serine/threonine-protein kinase At2g16250"/>
    <property type="match status" value="1"/>
</dbReference>
<feature type="transmembrane region" description="Helical" evidence="4">
    <location>
        <begin position="444"/>
        <end position="471"/>
    </location>
</feature>
<gene>
    <name evidence="7" type="ORF">SADUNF_Sadunf09G0094700</name>
</gene>
<evidence type="ECO:0000256" key="3">
    <source>
        <dbReference type="SAM" id="MobiDB-lite"/>
    </source>
</evidence>
<comment type="caution">
    <text evidence="7">The sequence shown here is derived from an EMBL/GenBank/DDBJ whole genome shotgun (WGS) entry which is preliminary data.</text>
</comment>
<dbReference type="Gene3D" id="3.30.200.20">
    <property type="entry name" value="Phosphorylase Kinase, domain 1"/>
    <property type="match status" value="1"/>
</dbReference>
<evidence type="ECO:0000256" key="1">
    <source>
        <dbReference type="ARBA" id="ARBA00022614"/>
    </source>
</evidence>
<dbReference type="InterPro" id="IPR003591">
    <property type="entry name" value="Leu-rich_rpt_typical-subtyp"/>
</dbReference>
<evidence type="ECO:0000313" key="7">
    <source>
        <dbReference type="EMBL" id="KAF9676017.1"/>
    </source>
</evidence>
<dbReference type="FunFam" id="3.80.10.10:FF:000383">
    <property type="entry name" value="Leucine-rich repeat receptor protein kinase EMS1"/>
    <property type="match status" value="1"/>
</dbReference>
<dbReference type="Pfam" id="PF23598">
    <property type="entry name" value="LRR_14"/>
    <property type="match status" value="1"/>
</dbReference>
<feature type="chain" id="PRO_5032933720" description="Protein kinase domain-containing protein" evidence="5">
    <location>
        <begin position="25"/>
        <end position="943"/>
    </location>
</feature>
<proteinExistence type="predicted"/>
<keyword evidence="5" id="KW-0732">Signal</keyword>
<dbReference type="FunFam" id="1.10.510.10:FF:002517">
    <property type="match status" value="1"/>
</dbReference>
<feature type="region of interest" description="Disordered" evidence="3">
    <location>
        <begin position="891"/>
        <end position="943"/>
    </location>
</feature>
<keyword evidence="4" id="KW-0812">Transmembrane</keyword>
<dbReference type="SUPFAM" id="SSF56112">
    <property type="entry name" value="Protein kinase-like (PK-like)"/>
    <property type="match status" value="1"/>
</dbReference>
<keyword evidence="4" id="KW-0472">Membrane</keyword>
<evidence type="ECO:0000256" key="5">
    <source>
        <dbReference type="SAM" id="SignalP"/>
    </source>
</evidence>
<dbReference type="Pfam" id="PF07714">
    <property type="entry name" value="PK_Tyr_Ser-Thr"/>
    <property type="match status" value="1"/>
</dbReference>
<dbReference type="AlphaFoldDB" id="A0A835JTS8"/>
<dbReference type="Gene3D" id="3.80.10.10">
    <property type="entry name" value="Ribonuclease Inhibitor"/>
    <property type="match status" value="3"/>
</dbReference>
<dbReference type="PANTHER" id="PTHR48010:SF5">
    <property type="entry name" value="PROTEIN TOO MANY MOUTHS"/>
    <property type="match status" value="1"/>
</dbReference>
<dbReference type="PROSITE" id="PS50011">
    <property type="entry name" value="PROTEIN_KINASE_DOM"/>
    <property type="match status" value="1"/>
</dbReference>
<keyword evidence="1" id="KW-0433">Leucine-rich repeat</keyword>
<dbReference type="InterPro" id="IPR001245">
    <property type="entry name" value="Ser-Thr/Tyr_kinase_cat_dom"/>
</dbReference>
<reference evidence="7 8" key="1">
    <citation type="submission" date="2020-10" db="EMBL/GenBank/DDBJ databases">
        <title>Plant Genome Project.</title>
        <authorList>
            <person name="Zhang R.-G."/>
        </authorList>
    </citation>
    <scope>NUCLEOTIDE SEQUENCE [LARGE SCALE GENOMIC DNA]</scope>
    <source>
        <strain evidence="7">FAFU-HL-1</strain>
        <tissue evidence="7">Leaf</tissue>
    </source>
</reference>
<feature type="compositionally biased region" description="Acidic residues" evidence="3">
    <location>
        <begin position="933"/>
        <end position="943"/>
    </location>
</feature>
<dbReference type="FunFam" id="3.80.10.10:FF:001128">
    <property type="entry name" value="Probable LRR receptor-like serine/threonine-protein kinase At2g16250"/>
    <property type="match status" value="1"/>
</dbReference>
<dbReference type="PRINTS" id="PR00019">
    <property type="entry name" value="LEURICHRPT"/>
</dbReference>
<evidence type="ECO:0000256" key="4">
    <source>
        <dbReference type="SAM" id="Phobius"/>
    </source>
</evidence>
<keyword evidence="4" id="KW-1133">Transmembrane helix</keyword>
<protein>
    <recommendedName>
        <fullName evidence="6">Protein kinase domain-containing protein</fullName>
    </recommendedName>
</protein>
<dbReference type="FunFam" id="3.30.200.20:FF:000433">
    <property type="entry name" value="Predicted protein"/>
    <property type="match status" value="1"/>
</dbReference>
<dbReference type="SMART" id="SM00369">
    <property type="entry name" value="LRR_TYP"/>
    <property type="match status" value="5"/>
</dbReference>
<dbReference type="GO" id="GO:0004674">
    <property type="term" value="F:protein serine/threonine kinase activity"/>
    <property type="evidence" value="ECO:0007669"/>
    <property type="project" value="UniProtKB-EC"/>
</dbReference>
<dbReference type="InterPro" id="IPR050994">
    <property type="entry name" value="At_inactive_RLKs"/>
</dbReference>
<feature type="signal peptide" evidence="5">
    <location>
        <begin position="1"/>
        <end position="24"/>
    </location>
</feature>
<dbReference type="InterPro" id="IPR055414">
    <property type="entry name" value="LRR_R13L4/SHOC2-like"/>
</dbReference>
<dbReference type="OrthoDB" id="676979at2759"/>
<feature type="compositionally biased region" description="Low complexity" evidence="3">
    <location>
        <begin position="891"/>
        <end position="918"/>
    </location>
</feature>
<dbReference type="InterPro" id="IPR000719">
    <property type="entry name" value="Prot_kinase_dom"/>
</dbReference>